<evidence type="ECO:0000313" key="2">
    <source>
        <dbReference type="EMBL" id="MBT1686208.1"/>
    </source>
</evidence>
<dbReference type="EMBL" id="JAHESC010000006">
    <property type="protein sequence ID" value="MBT1686208.1"/>
    <property type="molecule type" value="Genomic_DNA"/>
</dbReference>
<dbReference type="Gene3D" id="1.10.260.40">
    <property type="entry name" value="lambda repressor-like DNA-binding domains"/>
    <property type="match status" value="1"/>
</dbReference>
<name>A0AAP2D6G5_9BACT</name>
<sequence length="76" mass="8807">MVKRGSKAKKKLNRIGEVLIEKGLTQSWLAGEMDKEFRTVNRWVNNHSQPPIQKLYEIAKALKISARELLYESLPK</sequence>
<proteinExistence type="predicted"/>
<accession>A0AAP2D6G5</accession>
<dbReference type="GO" id="GO:0003677">
    <property type="term" value="F:DNA binding"/>
    <property type="evidence" value="ECO:0007669"/>
    <property type="project" value="InterPro"/>
</dbReference>
<dbReference type="SUPFAM" id="SSF47413">
    <property type="entry name" value="lambda repressor-like DNA-binding domains"/>
    <property type="match status" value="1"/>
</dbReference>
<gene>
    <name evidence="2" type="ORF">KK078_06555</name>
</gene>
<dbReference type="AlphaFoldDB" id="A0AAP2D6G5"/>
<dbReference type="RefSeq" id="WP_262898607.1">
    <property type="nucleotide sequence ID" value="NZ_JAHESC010000006.1"/>
</dbReference>
<dbReference type="PROSITE" id="PS50943">
    <property type="entry name" value="HTH_CROC1"/>
    <property type="match status" value="1"/>
</dbReference>
<reference evidence="2 3" key="1">
    <citation type="submission" date="2021-05" db="EMBL/GenBank/DDBJ databases">
        <title>A Polyphasic approach of four new species of the genus Ohtaekwangia: Ohtaekwangia histidinii sp. nov., Ohtaekwangia cretensis sp. nov., Ohtaekwangia indiensis sp. nov., Ohtaekwangia reichenbachii sp. nov. from diverse environment.</title>
        <authorList>
            <person name="Octaviana S."/>
        </authorList>
    </citation>
    <scope>NUCLEOTIDE SEQUENCE [LARGE SCALE GENOMIC DNA]</scope>
    <source>
        <strain evidence="2 3">PWU37</strain>
    </source>
</reference>
<dbReference type="CDD" id="cd00093">
    <property type="entry name" value="HTH_XRE"/>
    <property type="match status" value="1"/>
</dbReference>
<dbReference type="Proteomes" id="UP001319180">
    <property type="component" value="Unassembled WGS sequence"/>
</dbReference>
<dbReference type="InterPro" id="IPR001387">
    <property type="entry name" value="Cro/C1-type_HTH"/>
</dbReference>
<comment type="caution">
    <text evidence="2">The sequence shown here is derived from an EMBL/GenBank/DDBJ whole genome shotgun (WGS) entry which is preliminary data.</text>
</comment>
<keyword evidence="3" id="KW-1185">Reference proteome</keyword>
<evidence type="ECO:0000313" key="3">
    <source>
        <dbReference type="Proteomes" id="UP001319180"/>
    </source>
</evidence>
<dbReference type="SMART" id="SM00530">
    <property type="entry name" value="HTH_XRE"/>
    <property type="match status" value="1"/>
</dbReference>
<dbReference type="Pfam" id="PF01381">
    <property type="entry name" value="HTH_3"/>
    <property type="match status" value="1"/>
</dbReference>
<dbReference type="InterPro" id="IPR010982">
    <property type="entry name" value="Lambda_DNA-bd_dom_sf"/>
</dbReference>
<protein>
    <submittedName>
        <fullName evidence="2">Helix-turn-helix domain-containing protein</fullName>
    </submittedName>
</protein>
<evidence type="ECO:0000259" key="1">
    <source>
        <dbReference type="PROSITE" id="PS50943"/>
    </source>
</evidence>
<organism evidence="2 3">
    <name type="scientific">Dawidia soli</name>
    <dbReference type="NCBI Taxonomy" id="2782352"/>
    <lineage>
        <taxon>Bacteria</taxon>
        <taxon>Pseudomonadati</taxon>
        <taxon>Bacteroidota</taxon>
        <taxon>Cytophagia</taxon>
        <taxon>Cytophagales</taxon>
        <taxon>Chryseotaleaceae</taxon>
        <taxon>Dawidia</taxon>
    </lineage>
</organism>
<feature type="domain" description="HTH cro/C1-type" evidence="1">
    <location>
        <begin position="21"/>
        <end position="69"/>
    </location>
</feature>